<accession>A0A5N6Z016</accession>
<dbReference type="PANTHER" id="PTHR36195:SF6">
    <property type="entry name" value="SECRETED THAUMATIN-LIKE PROTEIN CALA"/>
    <property type="match status" value="1"/>
</dbReference>
<sequence length="169" mass="18416">MMLFAFIVCLLNFVSTSIGHPVNDISSRSIGDVKIVNTLTSPVYVWSVGDSEGPMSTIPANGGTYEEIFRVNPKGGDISIKVSTTPDLKVNNVMQFQYNQTGDKVVWDVSCESLKLPSPFTNHGFSVQSSSNDCPSIKCAPGNERCPDVYPWLKATHACPLTTSFTFNL</sequence>
<feature type="signal peptide" evidence="1">
    <location>
        <begin position="1"/>
        <end position="19"/>
    </location>
</feature>
<protein>
    <submittedName>
        <fullName evidence="2">Uncharacterized protein</fullName>
    </submittedName>
</protein>
<keyword evidence="1" id="KW-0732">Signal</keyword>
<dbReference type="OrthoDB" id="5144514at2759"/>
<gene>
    <name evidence="2" type="ORF">BDV28DRAFT_150847</name>
</gene>
<keyword evidence="3" id="KW-1185">Reference proteome</keyword>
<dbReference type="Pfam" id="PF04681">
    <property type="entry name" value="Bys1"/>
    <property type="match status" value="1"/>
</dbReference>
<organism evidence="2 3">
    <name type="scientific">Aspergillus coremiiformis</name>
    <dbReference type="NCBI Taxonomy" id="138285"/>
    <lineage>
        <taxon>Eukaryota</taxon>
        <taxon>Fungi</taxon>
        <taxon>Dikarya</taxon>
        <taxon>Ascomycota</taxon>
        <taxon>Pezizomycotina</taxon>
        <taxon>Eurotiomycetes</taxon>
        <taxon>Eurotiomycetidae</taxon>
        <taxon>Eurotiales</taxon>
        <taxon>Aspergillaceae</taxon>
        <taxon>Aspergillus</taxon>
        <taxon>Aspergillus subgen. Circumdati</taxon>
    </lineage>
</organism>
<dbReference type="PANTHER" id="PTHR36195">
    <property type="entry name" value="DOMAIN PROTEIN, PUTATIVE (AFU_ORTHOLOGUE AFUA_5G01990)-RELATED-RELATED"/>
    <property type="match status" value="1"/>
</dbReference>
<reference evidence="3" key="1">
    <citation type="submission" date="2019-04" db="EMBL/GenBank/DDBJ databases">
        <title>Friends and foes A comparative genomics studyof 23 Aspergillus species from section Flavi.</title>
        <authorList>
            <consortium name="DOE Joint Genome Institute"/>
            <person name="Kjaerbolling I."/>
            <person name="Vesth T."/>
            <person name="Frisvad J.C."/>
            <person name="Nybo J.L."/>
            <person name="Theobald S."/>
            <person name="Kildgaard S."/>
            <person name="Isbrandt T."/>
            <person name="Kuo A."/>
            <person name="Sato A."/>
            <person name="Lyhne E.K."/>
            <person name="Kogle M.E."/>
            <person name="Wiebenga A."/>
            <person name="Kun R.S."/>
            <person name="Lubbers R.J."/>
            <person name="Makela M.R."/>
            <person name="Barry K."/>
            <person name="Chovatia M."/>
            <person name="Clum A."/>
            <person name="Daum C."/>
            <person name="Haridas S."/>
            <person name="He G."/>
            <person name="LaButti K."/>
            <person name="Lipzen A."/>
            <person name="Mondo S."/>
            <person name="Riley R."/>
            <person name="Salamov A."/>
            <person name="Simmons B.A."/>
            <person name="Magnuson J.K."/>
            <person name="Henrissat B."/>
            <person name="Mortensen U.H."/>
            <person name="Larsen T.O."/>
            <person name="Devries R.P."/>
            <person name="Grigoriev I.V."/>
            <person name="Machida M."/>
            <person name="Baker S.E."/>
            <person name="Andersen M.R."/>
        </authorList>
    </citation>
    <scope>NUCLEOTIDE SEQUENCE [LARGE SCALE GENOMIC DNA]</scope>
    <source>
        <strain evidence="3">CBS 553.77</strain>
    </source>
</reference>
<feature type="chain" id="PRO_5025056069" evidence="1">
    <location>
        <begin position="20"/>
        <end position="169"/>
    </location>
</feature>
<evidence type="ECO:0000313" key="2">
    <source>
        <dbReference type="EMBL" id="KAE8350523.1"/>
    </source>
</evidence>
<dbReference type="InterPro" id="IPR006771">
    <property type="entry name" value="CetA-like"/>
</dbReference>
<proteinExistence type="predicted"/>
<name>A0A5N6Z016_9EURO</name>
<evidence type="ECO:0000256" key="1">
    <source>
        <dbReference type="SAM" id="SignalP"/>
    </source>
</evidence>
<evidence type="ECO:0000313" key="3">
    <source>
        <dbReference type="Proteomes" id="UP000327118"/>
    </source>
</evidence>
<dbReference type="AlphaFoldDB" id="A0A5N6Z016"/>
<dbReference type="Proteomes" id="UP000327118">
    <property type="component" value="Unassembled WGS sequence"/>
</dbReference>
<dbReference type="EMBL" id="ML739219">
    <property type="protein sequence ID" value="KAE8350523.1"/>
    <property type="molecule type" value="Genomic_DNA"/>
</dbReference>